<proteinExistence type="predicted"/>
<feature type="transmembrane region" description="Helical" evidence="3">
    <location>
        <begin position="14"/>
        <end position="34"/>
    </location>
</feature>
<feature type="transmembrane region" description="Helical" evidence="3">
    <location>
        <begin position="66"/>
        <end position="88"/>
    </location>
</feature>
<reference evidence="5" key="1">
    <citation type="submission" date="2018-06" db="EMBL/GenBank/DDBJ databases">
        <authorList>
            <person name="Zhirakovskaya E."/>
        </authorList>
    </citation>
    <scope>NUCLEOTIDE SEQUENCE</scope>
</reference>
<evidence type="ECO:0000313" key="5">
    <source>
        <dbReference type="EMBL" id="VAX38652.1"/>
    </source>
</evidence>
<dbReference type="PANTHER" id="PTHR37464">
    <property type="entry name" value="BLL2463 PROTEIN"/>
    <property type="match status" value="1"/>
</dbReference>
<evidence type="ECO:0000259" key="4">
    <source>
        <dbReference type="Pfam" id="PF07584"/>
    </source>
</evidence>
<dbReference type="InterPro" id="IPR011933">
    <property type="entry name" value="Double_TM_dom"/>
</dbReference>
<feature type="region of interest" description="Disordered" evidence="2">
    <location>
        <begin position="640"/>
        <end position="659"/>
    </location>
</feature>
<dbReference type="SUPFAM" id="SSF52317">
    <property type="entry name" value="Class I glutamine amidotransferase-like"/>
    <property type="match status" value="1"/>
</dbReference>
<dbReference type="InterPro" id="IPR029062">
    <property type="entry name" value="Class_I_gatase-like"/>
</dbReference>
<dbReference type="NCBIfam" id="TIGR02226">
    <property type="entry name" value="two_anch"/>
    <property type="match status" value="1"/>
</dbReference>
<keyword evidence="3" id="KW-1133">Transmembrane helix</keyword>
<dbReference type="Gene3D" id="3.40.50.880">
    <property type="match status" value="1"/>
</dbReference>
<dbReference type="InterPro" id="IPR013783">
    <property type="entry name" value="Ig-like_fold"/>
</dbReference>
<protein>
    <recommendedName>
        <fullName evidence="4">Aerotolerance regulator N-terminal domain-containing protein</fullName>
    </recommendedName>
</protein>
<name>A0A3B1DCZ6_9ZZZZ</name>
<dbReference type="SUPFAM" id="SSF53300">
    <property type="entry name" value="vWA-like"/>
    <property type="match status" value="1"/>
</dbReference>
<sequence length="786" mass="87061">MGPSIFSQLFLNPAFVTVGSLVAIVATPVIIHFINRLRYRKVRFAAMEFLLQSDKQNRQRVLLEQLLLLLLRILIVLALLALIARMIFSQTTFKNLGGAKAHHLVLLDDSGSMRQKWNETSAFKEGIKTIKSMVTEGAKRPNTRTLSLVLLSNPNQPLVSNADINEVLIKELESKLNNLECSHRSLNLVKGLDIAGEILANSKGTSKTLHVISDFRSDDWKNRSAIADSVAELDDAKISVNLVRSLPYKEGDVANLAITNLSGDTQSAKPGIPVEFRMRVFNYSKVVVKNVRADIFQDGKKNPGKTPPIPEIPPNSSVESKFYVTYQEAGNHTLKLALESDALDLDNQRFVAINIKVKHEILIIDGDEKVFSRDKDVMTTGKSVNSSLFLIYSSVIKDVNYLRNQPLDHYQSIYMLNVAELSPDALDALTEYVKGGGGLVWFMGDQINSKYYNEHLYKPLGKGLFPVPLQNKPKQMPENANPELESDLKAGDHPILKDYKKIPGLGKAFSISTFLPVENKWERDDTVRKDGVTTFASTRTNAPLMFLHNLGDGKIITVLTSGGTMWTTLSSTYAYPLIMLNIQKYVNKNEDADNSRIVGSAIDLSLDPSQYTEKVEIVTPGKGASPRSNRLDARFIKGKAAEKPKEGEEPSPATKPQLVLNFGSKSTDRPGIYTVKLSKTGNNDTYGEEKMLAFNIPDSESSLPIISNSKIVDRVGKEVKVTIQEFGSTDWIKEKDAGQEARRLLLILIVILFLAEQALAYRLSFHASGSSRTNKSKLAGPARAAV</sequence>
<keyword evidence="3" id="KW-0812">Transmembrane</keyword>
<feature type="coiled-coil region" evidence="1">
    <location>
        <begin position="162"/>
        <end position="189"/>
    </location>
</feature>
<dbReference type="AlphaFoldDB" id="A0A3B1DCZ6"/>
<evidence type="ECO:0000256" key="1">
    <source>
        <dbReference type="SAM" id="Coils"/>
    </source>
</evidence>
<dbReference type="Pfam" id="PF07584">
    <property type="entry name" value="BatA"/>
    <property type="match status" value="1"/>
</dbReference>
<organism evidence="5">
    <name type="scientific">hydrothermal vent metagenome</name>
    <dbReference type="NCBI Taxonomy" id="652676"/>
    <lineage>
        <taxon>unclassified sequences</taxon>
        <taxon>metagenomes</taxon>
        <taxon>ecological metagenomes</taxon>
    </lineage>
</organism>
<keyword evidence="1" id="KW-0175">Coiled coil</keyword>
<evidence type="ECO:0000256" key="2">
    <source>
        <dbReference type="SAM" id="MobiDB-lite"/>
    </source>
</evidence>
<keyword evidence="3" id="KW-0472">Membrane</keyword>
<accession>A0A3B1DCZ6</accession>
<feature type="domain" description="Aerotolerance regulator N-terminal" evidence="4">
    <location>
        <begin position="10"/>
        <end position="85"/>
    </location>
</feature>
<evidence type="ECO:0000256" key="3">
    <source>
        <dbReference type="SAM" id="Phobius"/>
    </source>
</evidence>
<dbReference type="InterPro" id="IPR024163">
    <property type="entry name" value="Aerotolerance_reg_N"/>
</dbReference>
<dbReference type="EMBL" id="UOGL01000239">
    <property type="protein sequence ID" value="VAX38652.1"/>
    <property type="molecule type" value="Genomic_DNA"/>
</dbReference>
<dbReference type="Gene3D" id="3.40.50.410">
    <property type="entry name" value="von Willebrand factor, type A domain"/>
    <property type="match status" value="1"/>
</dbReference>
<dbReference type="PANTHER" id="PTHR37464:SF1">
    <property type="entry name" value="BLL2463 PROTEIN"/>
    <property type="match status" value="1"/>
</dbReference>
<dbReference type="InterPro" id="IPR036465">
    <property type="entry name" value="vWFA_dom_sf"/>
</dbReference>
<dbReference type="Gene3D" id="2.60.40.10">
    <property type="entry name" value="Immunoglobulins"/>
    <property type="match status" value="1"/>
</dbReference>
<gene>
    <name evidence="5" type="ORF">MNBD_PLANCTO02-319</name>
</gene>